<feature type="coiled-coil region" evidence="10">
    <location>
        <begin position="243"/>
        <end position="305"/>
    </location>
</feature>
<dbReference type="Pfam" id="PF14988">
    <property type="entry name" value="DUF4515"/>
    <property type="match status" value="1"/>
</dbReference>
<dbReference type="eggNOG" id="ENOG502QRCW">
    <property type="taxonomic scope" value="Eukaryota"/>
</dbReference>
<dbReference type="InterPro" id="IPR032777">
    <property type="entry name" value="DUF4515"/>
</dbReference>
<evidence type="ECO:0000256" key="5">
    <source>
        <dbReference type="ARBA" id="ARBA00023054"/>
    </source>
</evidence>
<evidence type="ECO:0000256" key="4">
    <source>
        <dbReference type="ARBA" id="ARBA00022490"/>
    </source>
</evidence>
<reference evidence="13 14" key="1">
    <citation type="submission" date="2013-11" db="EMBL/GenBank/DDBJ databases">
        <title>The Damaraland mole rat (Fukomys damarensis) genome and evolution of African mole rats.</title>
        <authorList>
            <person name="Gladyshev V.N."/>
            <person name="Fang X."/>
        </authorList>
    </citation>
    <scope>NUCLEOTIDE SEQUENCE [LARGE SCALE GENOMIC DNA]</scope>
    <source>
        <tissue evidence="13">Liver</tissue>
    </source>
</reference>
<evidence type="ECO:0000256" key="10">
    <source>
        <dbReference type="SAM" id="Coils"/>
    </source>
</evidence>
<feature type="region of interest" description="Disordered" evidence="11">
    <location>
        <begin position="517"/>
        <end position="547"/>
    </location>
</feature>
<feature type="compositionally biased region" description="Polar residues" evidence="11">
    <location>
        <begin position="518"/>
        <end position="532"/>
    </location>
</feature>
<keyword evidence="5 10" id="KW-0175">Coiled coil</keyword>
<dbReference type="PANTHER" id="PTHR14845:SF5">
    <property type="entry name" value="BASAL BODY-ORIENTATION FACTOR 1"/>
    <property type="match status" value="1"/>
</dbReference>
<keyword evidence="7" id="KW-0206">Cytoskeleton</keyword>
<keyword evidence="6" id="KW-0969">Cilium</keyword>
<feature type="domain" description="DUF4515" evidence="12">
    <location>
        <begin position="77"/>
        <end position="270"/>
    </location>
</feature>
<dbReference type="STRING" id="885580.ENSFDAP00000020766"/>
<evidence type="ECO:0000313" key="13">
    <source>
        <dbReference type="EMBL" id="KFO24243.1"/>
    </source>
</evidence>
<evidence type="ECO:0000256" key="3">
    <source>
        <dbReference type="ARBA" id="ARBA00015392"/>
    </source>
</evidence>
<evidence type="ECO:0000256" key="2">
    <source>
        <dbReference type="ARBA" id="ARBA00007508"/>
    </source>
</evidence>
<feature type="compositionally biased region" description="Basic residues" evidence="11">
    <location>
        <begin position="1"/>
        <end position="19"/>
    </location>
</feature>
<evidence type="ECO:0000256" key="1">
    <source>
        <dbReference type="ARBA" id="ARBA00004120"/>
    </source>
</evidence>
<organism evidence="13 14">
    <name type="scientific">Fukomys damarensis</name>
    <name type="common">Damaraland mole rat</name>
    <name type="synonym">Cryptomys damarensis</name>
    <dbReference type="NCBI Taxonomy" id="885580"/>
    <lineage>
        <taxon>Eukaryota</taxon>
        <taxon>Metazoa</taxon>
        <taxon>Chordata</taxon>
        <taxon>Craniata</taxon>
        <taxon>Vertebrata</taxon>
        <taxon>Euteleostomi</taxon>
        <taxon>Mammalia</taxon>
        <taxon>Eutheria</taxon>
        <taxon>Euarchontoglires</taxon>
        <taxon>Glires</taxon>
        <taxon>Rodentia</taxon>
        <taxon>Hystricomorpha</taxon>
        <taxon>Bathyergidae</taxon>
        <taxon>Fukomys</taxon>
    </lineage>
</organism>
<evidence type="ECO:0000256" key="8">
    <source>
        <dbReference type="ARBA" id="ARBA00023273"/>
    </source>
</evidence>
<keyword evidence="14" id="KW-1185">Reference proteome</keyword>
<proteinExistence type="inferred from homology"/>
<gene>
    <name evidence="13" type="ORF">H920_14373</name>
</gene>
<evidence type="ECO:0000313" key="14">
    <source>
        <dbReference type="Proteomes" id="UP000028990"/>
    </source>
</evidence>
<feature type="coiled-coil region" evidence="10">
    <location>
        <begin position="82"/>
        <end position="183"/>
    </location>
</feature>
<keyword evidence="8" id="KW-0966">Cell projection</keyword>
<comment type="similarity">
    <text evidence="2">Belongs to the BBOF1 family.</text>
</comment>
<evidence type="ECO:0000256" key="6">
    <source>
        <dbReference type="ARBA" id="ARBA00023069"/>
    </source>
</evidence>
<feature type="compositionally biased region" description="Basic and acidic residues" evidence="11">
    <location>
        <begin position="533"/>
        <end position="547"/>
    </location>
</feature>
<keyword evidence="4" id="KW-0963">Cytoplasm</keyword>
<sequence>MPSKGKDKRKGKSKDKKKTGKTDDSISVVDQAKASAALWEGRLEITELSRIEYRDTSRRLAKSNEDFKKQQYKMEKDTMSVLNYLKKQEQEKDNMIEKLKQQLVETKEKAQAEKEKLEQKYALQISELEGQFHQKAKEIGIIQTELKTVKQFQKRKIQVEKELDDLKENLRVTEKKHLETLRRMEGRFFEEKHRLEQEAEKKIIMLAERAHHEAVVQLNAAGRNVFKENVYLQKTLAYHLKEADALQKNSQNLKESHTNLLHQEEINQLLIKEKFLQLTQQRAQIHILQKKVVNLENALSFITREFEAEVLKVKQQAVIENQAGQVEIDKLQQLLLMKDREMNRIKKLAKNILDERTEVECFFLDALHEVKQQILTSRKHYKQIAQAAFNLKMRMACAGKTEYPQIRTFDGREHSTNSVNQDLMEAEKWTSTQRNVDIGDLTWEQKEKVLRLLFAKMNGFVPRNENKLQDQTDDTEFKDQTNEIELQDQTDESKLQDQIFITQQVPVSDSEMALSSILKGSQEPNMVPVSNTNEKEKKKRITDEKCR</sequence>
<dbReference type="AlphaFoldDB" id="A0A091D178"/>
<evidence type="ECO:0000256" key="9">
    <source>
        <dbReference type="ARBA" id="ARBA00031573"/>
    </source>
</evidence>
<name>A0A091D178_FUKDA</name>
<feature type="region of interest" description="Disordered" evidence="11">
    <location>
        <begin position="1"/>
        <end position="27"/>
    </location>
</feature>
<dbReference type="PANTHER" id="PTHR14845">
    <property type="entry name" value="COILED-COIL DOMAIN-CONTAINING 166"/>
    <property type="match status" value="1"/>
</dbReference>
<evidence type="ECO:0000256" key="7">
    <source>
        <dbReference type="ARBA" id="ARBA00023212"/>
    </source>
</evidence>
<dbReference type="EMBL" id="KN123629">
    <property type="protein sequence ID" value="KFO24243.1"/>
    <property type="molecule type" value="Genomic_DNA"/>
</dbReference>
<accession>A0A091D178</accession>
<dbReference type="Proteomes" id="UP000028990">
    <property type="component" value="Unassembled WGS sequence"/>
</dbReference>
<protein>
    <recommendedName>
        <fullName evidence="3">Basal body-orientation factor 1</fullName>
    </recommendedName>
    <alternativeName>
        <fullName evidence="9">Coiled-coil domain-containing protein 176</fullName>
    </alternativeName>
</protein>
<comment type="subcellular location">
    <subcellularLocation>
        <location evidence="1">Cytoplasm</location>
        <location evidence="1">Cytoskeleton</location>
        <location evidence="1">Cilium basal body</location>
    </subcellularLocation>
</comment>
<evidence type="ECO:0000256" key="11">
    <source>
        <dbReference type="SAM" id="MobiDB-lite"/>
    </source>
</evidence>
<evidence type="ECO:0000259" key="12">
    <source>
        <dbReference type="Pfam" id="PF14988"/>
    </source>
</evidence>